<accession>A0A212AQR5</accession>
<name>A0A212AQR5_9RHOB</name>
<evidence type="ECO:0000313" key="3">
    <source>
        <dbReference type="Proteomes" id="UP000196640"/>
    </source>
</evidence>
<dbReference type="OrthoDB" id="9789634at2"/>
<reference evidence="3" key="1">
    <citation type="submission" date="2016-11" db="EMBL/GenBank/DDBJ databases">
        <title>Comparison of Traditional DNA-DNA Hybridization with In Silico Genomic Analysis.</title>
        <authorList>
            <person name="Nicholson A.C."/>
            <person name="Humrighouse B.W."/>
            <person name="Graziano J."/>
            <person name="Lasker B."/>
            <person name="Whitney A.M."/>
            <person name="Mcquiston J.R."/>
            <person name="Bell M."/>
        </authorList>
    </citation>
    <scope>NUCLEOTIDE SEQUENCE [LARGE SCALE GENOMIC DNA]</scope>
    <source>
        <strain evidence="3">H2381</strain>
    </source>
</reference>
<dbReference type="RefSeq" id="WP_088233683.1">
    <property type="nucleotide sequence ID" value="NZ_NIPX01000015.1"/>
</dbReference>
<dbReference type="PANTHER" id="PTHR47837">
    <property type="entry name" value="GTP PYROPHOSPHOKINASE YJBM"/>
    <property type="match status" value="1"/>
</dbReference>
<evidence type="ECO:0000313" key="2">
    <source>
        <dbReference type="EMBL" id="OWJ83793.1"/>
    </source>
</evidence>
<sequence>ITSESAGSQTSDEVLEAFRIAHNWRMAHALPMIVERKRLAFIAKGGFVTSGRVKRMASIRKKLTRGSTDLRQMQDLGGCRAVMPSLLTLGEVVARYTGGSTKSTMDRYSDYLSSPKSDGYRGIHLILNFEGVGQSEEFSGQKLEIQVRTRLQHSWSTAVEVIGAVLNQDLKAGGGDDRWRLLLALMSDYYALCDGVPLRPAAPQTQSQLCRAIREVECELGALAFLKAIRDSMSYYVSSPDNAWMYRLSMDSLSRTVAAYQAGKITAVNGEDYDELDEQRQTVIVSVDAARDLPRAFPNFYLDVSHFTAMLVRAVKNRKLHRTYHGAVDLPQFG</sequence>
<evidence type="ECO:0000259" key="1">
    <source>
        <dbReference type="SMART" id="SM00954"/>
    </source>
</evidence>
<feature type="domain" description="RelA/SpoT" evidence="1">
    <location>
        <begin position="51"/>
        <end position="170"/>
    </location>
</feature>
<dbReference type="PANTHER" id="PTHR47837:SF1">
    <property type="entry name" value="GTP PYROPHOSPHOKINASE YJBM"/>
    <property type="match status" value="1"/>
</dbReference>
<dbReference type="InterPro" id="IPR043519">
    <property type="entry name" value="NT_sf"/>
</dbReference>
<dbReference type="Proteomes" id="UP000196640">
    <property type="component" value="Unassembled WGS sequence"/>
</dbReference>
<dbReference type="GO" id="GO:0015969">
    <property type="term" value="P:guanosine tetraphosphate metabolic process"/>
    <property type="evidence" value="ECO:0007669"/>
    <property type="project" value="InterPro"/>
</dbReference>
<dbReference type="InterPro" id="IPR007685">
    <property type="entry name" value="RelA_SpoT"/>
</dbReference>
<proteinExistence type="predicted"/>
<feature type="non-terminal residue" evidence="2">
    <location>
        <position position="1"/>
    </location>
</feature>
<dbReference type="SMART" id="SM00954">
    <property type="entry name" value="RelA_SpoT"/>
    <property type="match status" value="1"/>
</dbReference>
<comment type="caution">
    <text evidence="2">The sequence shown here is derived from an EMBL/GenBank/DDBJ whole genome shotgun (WGS) entry which is preliminary data.</text>
</comment>
<organism evidence="2 3">
    <name type="scientific">Haematobacter missouriensis</name>
    <dbReference type="NCBI Taxonomy" id="366616"/>
    <lineage>
        <taxon>Bacteria</taxon>
        <taxon>Pseudomonadati</taxon>
        <taxon>Pseudomonadota</taxon>
        <taxon>Alphaproteobacteria</taxon>
        <taxon>Rhodobacterales</taxon>
        <taxon>Paracoccaceae</taxon>
        <taxon>Haematobacter</taxon>
    </lineage>
</organism>
<gene>
    <name evidence="2" type="ORF">CDV52_09795</name>
</gene>
<dbReference type="Gene3D" id="3.30.460.10">
    <property type="entry name" value="Beta Polymerase, domain 2"/>
    <property type="match status" value="1"/>
</dbReference>
<dbReference type="Pfam" id="PF04607">
    <property type="entry name" value="RelA_SpoT"/>
    <property type="match status" value="1"/>
</dbReference>
<dbReference type="EMBL" id="NIPX01000015">
    <property type="protein sequence ID" value="OWJ83793.1"/>
    <property type="molecule type" value="Genomic_DNA"/>
</dbReference>
<dbReference type="CDD" id="cd05399">
    <property type="entry name" value="NT_Rel-Spo_like"/>
    <property type="match status" value="1"/>
</dbReference>
<dbReference type="AlphaFoldDB" id="A0A212AQR5"/>
<dbReference type="SUPFAM" id="SSF81301">
    <property type="entry name" value="Nucleotidyltransferase"/>
    <property type="match status" value="1"/>
</dbReference>
<dbReference type="InterPro" id="IPR052366">
    <property type="entry name" value="GTP_Pyrophosphokinase"/>
</dbReference>
<protein>
    <recommendedName>
        <fullName evidence="1">RelA/SpoT domain-containing protein</fullName>
    </recommendedName>
</protein>